<feature type="transmembrane region" description="Helical" evidence="6">
    <location>
        <begin position="265"/>
        <end position="283"/>
    </location>
</feature>
<name>A0A4T0X6P1_9ASCO</name>
<dbReference type="Proteomes" id="UP000307173">
    <property type="component" value="Unassembled WGS sequence"/>
</dbReference>
<keyword evidence="4 6" id="KW-0472">Membrane</keyword>
<evidence type="ECO:0000256" key="3">
    <source>
        <dbReference type="ARBA" id="ARBA00022989"/>
    </source>
</evidence>
<keyword evidence="2 6" id="KW-0812">Transmembrane</keyword>
<feature type="transmembrane region" description="Helical" evidence="6">
    <location>
        <begin position="417"/>
        <end position="438"/>
    </location>
</feature>
<dbReference type="EMBL" id="SELW01000040">
    <property type="protein sequence ID" value="TID31168.1"/>
    <property type="molecule type" value="Genomic_DNA"/>
</dbReference>
<evidence type="ECO:0000259" key="7">
    <source>
        <dbReference type="Pfam" id="PF01545"/>
    </source>
</evidence>
<evidence type="ECO:0000256" key="6">
    <source>
        <dbReference type="SAM" id="Phobius"/>
    </source>
</evidence>
<feature type="region of interest" description="Disordered" evidence="5">
    <location>
        <begin position="1"/>
        <end position="112"/>
    </location>
</feature>
<comment type="caution">
    <text evidence="8">The sequence shown here is derived from an EMBL/GenBank/DDBJ whole genome shotgun (WGS) entry which is preliminary data.</text>
</comment>
<protein>
    <recommendedName>
        <fullName evidence="7">Cation efflux protein transmembrane domain-containing protein</fullName>
    </recommendedName>
</protein>
<reference evidence="8 9" key="1">
    <citation type="journal article" date="2019" name="Front. Genet.">
        <title>Whole-Genome Sequencing of the Opportunistic Yeast Pathogen Candida inconspicua Uncovers Its Hybrid Origin.</title>
        <authorList>
            <person name="Mixao V."/>
            <person name="Hansen A.P."/>
            <person name="Saus E."/>
            <person name="Boekhout T."/>
            <person name="Lass-Florl C."/>
            <person name="Gabaldon T."/>
        </authorList>
    </citation>
    <scope>NUCLEOTIDE SEQUENCE [LARGE SCALE GENOMIC DNA]</scope>
    <source>
        <strain evidence="8 9">CBS 180</strain>
    </source>
</reference>
<sequence>MSKTPSLQGLSSFPQNATSYKRRSLQSPFILHDLVDSDDDHSKPQEDNDEDEEPVDTSFTFEKPIMPESSSGYIDHSLTEPKFPSLNSDSPTYMKNKRSHKRNTSTASMTYTPPMIPVLPPNSSNSSSPLQPAQPFKFTSMDMNNNSSESLLIPEGTSSVPGQQILPKANYRRGHRYKHSSISMNMFQDPVRLASLTKPKLPEKYPIPTVKEVISMISLSQRKKLIVCFIQAIFVLLSYLFGFKYSNSCLSTFAHILFYDVVSNLSYMCVQLMSNFLVWRIPSLQYPFGLGRIEVLLGFALSVSLLFVGLDLISHIAEELIVSSILGIKGAHSHQHPNDQLEVTETMMNPIGFEVFIIACISITIFTSHYISDQVAKEPEVLTKPNVKRISSITLNEPLRENLWDRVREKLGLKTNILYNSTTGLSLVYGLYCLYYPFAQGVFQLHSVGKILHKLGIVSGNLNEEHSSSDQHAHIDDAFEVTEWINHGSTIVMAIIVSTVAWNLIWRLGNILLLASPSINFKENSDSLESMITTHVSQIDVYKNSYSIEEVRVARLNTRVYVIIMKVNMSGASDDDESKFRFYTMRIVRGLMYQAVKGSLSEKDLLKKKLDENEVQEENRRSLIDLLNLSTSIEDLEGLDKSGDQFEITIDVNRL</sequence>
<dbReference type="OrthoDB" id="5382797at2759"/>
<feature type="transmembrane region" description="Helical" evidence="6">
    <location>
        <begin position="295"/>
        <end position="317"/>
    </location>
</feature>
<evidence type="ECO:0000256" key="5">
    <source>
        <dbReference type="SAM" id="MobiDB-lite"/>
    </source>
</evidence>
<gene>
    <name evidence="8" type="ORF">CANINC_000215</name>
</gene>
<organism evidence="8 9">
    <name type="scientific">Pichia inconspicua</name>
    <dbReference type="NCBI Taxonomy" id="52247"/>
    <lineage>
        <taxon>Eukaryota</taxon>
        <taxon>Fungi</taxon>
        <taxon>Dikarya</taxon>
        <taxon>Ascomycota</taxon>
        <taxon>Saccharomycotina</taxon>
        <taxon>Pichiomycetes</taxon>
        <taxon>Pichiales</taxon>
        <taxon>Pichiaceae</taxon>
        <taxon>Pichia</taxon>
    </lineage>
</organism>
<evidence type="ECO:0000256" key="1">
    <source>
        <dbReference type="ARBA" id="ARBA00004141"/>
    </source>
</evidence>
<feature type="compositionally biased region" description="Polar residues" evidence="5">
    <location>
        <begin position="1"/>
        <end position="19"/>
    </location>
</feature>
<dbReference type="Pfam" id="PF01545">
    <property type="entry name" value="Cation_efflux"/>
    <property type="match status" value="1"/>
</dbReference>
<dbReference type="STRING" id="52247.A0A4T0X6P1"/>
<dbReference type="InterPro" id="IPR058533">
    <property type="entry name" value="Cation_efflux_TM"/>
</dbReference>
<dbReference type="AlphaFoldDB" id="A0A4T0X6P1"/>
<evidence type="ECO:0000256" key="2">
    <source>
        <dbReference type="ARBA" id="ARBA00022692"/>
    </source>
</evidence>
<accession>A0A4T0X6P1</accession>
<evidence type="ECO:0000256" key="4">
    <source>
        <dbReference type="ARBA" id="ARBA00023136"/>
    </source>
</evidence>
<evidence type="ECO:0000313" key="8">
    <source>
        <dbReference type="EMBL" id="TID31168.1"/>
    </source>
</evidence>
<evidence type="ECO:0000313" key="9">
    <source>
        <dbReference type="Proteomes" id="UP000307173"/>
    </source>
</evidence>
<keyword evidence="9" id="KW-1185">Reference proteome</keyword>
<proteinExistence type="predicted"/>
<feature type="transmembrane region" description="Helical" evidence="6">
    <location>
        <begin position="225"/>
        <end position="245"/>
    </location>
</feature>
<keyword evidence="3 6" id="KW-1133">Transmembrane helix</keyword>
<comment type="subcellular location">
    <subcellularLocation>
        <location evidence="1">Membrane</location>
        <topology evidence="1">Multi-pass membrane protein</topology>
    </subcellularLocation>
</comment>
<feature type="transmembrane region" description="Helical" evidence="6">
    <location>
        <begin position="484"/>
        <end position="506"/>
    </location>
</feature>
<feature type="transmembrane region" description="Helical" evidence="6">
    <location>
        <begin position="351"/>
        <end position="371"/>
    </location>
</feature>
<feature type="domain" description="Cation efflux protein transmembrane" evidence="7">
    <location>
        <begin position="232"/>
        <end position="337"/>
    </location>
</feature>